<sequence>MHLSAIDADRLTILIPDLKLSCLRWVLQFIYTGEVYLQPHDVAPFIEACRFLQIRGVPYNEEQTVEIDFGTLISAMQEGTIVNNDGSEATAYLQEDVQQFSLAKTVEQSNALKAENETIKILCQEVSLSEPAIECNSSPDYPMEHEDSNAAIRDLLREGLEALPYQAENSTGCNPSMDEGKHQNSTNYASNDLLEAIAKSPSEEHLDPSCYDTRLSAAIDAIINRGISYRVASKQYNIAKTVLWRRTMKMPRLVRPTSPKLANHRSEAIDALKSGEKLVHVSQRFEIPLSTLHRDKIRLYKKGILPSKVTLKQRDKDEFFRQRLAEAVNECIAGRMSLSEAARVYNIPKTSIWRKVRSSKTRTSCTGGKEMARDQTKYDQDVRVLEHCVEMDKEDAEHTVGNLFHGSAYMSNRNADVSGTELTQDSIL</sequence>
<accession>A0A182WPL9</accession>
<protein>
    <recommendedName>
        <fullName evidence="2">HTH psq-type domain-containing protein</fullName>
    </recommendedName>
</protein>
<dbReference type="SUPFAM" id="SSF46689">
    <property type="entry name" value="Homeodomain-like"/>
    <property type="match status" value="2"/>
</dbReference>
<dbReference type="EnsemblMetazoa" id="AMIN014616-RA">
    <property type="protein sequence ID" value="AMIN014616-PA"/>
    <property type="gene ID" value="AMIN014616"/>
</dbReference>
<evidence type="ECO:0000313" key="3">
    <source>
        <dbReference type="EnsemblMetazoa" id="AMIN014616-PA"/>
    </source>
</evidence>
<dbReference type="SUPFAM" id="SSF54695">
    <property type="entry name" value="POZ domain"/>
    <property type="match status" value="1"/>
</dbReference>
<evidence type="ECO:0000259" key="2">
    <source>
        <dbReference type="Pfam" id="PF05225"/>
    </source>
</evidence>
<dbReference type="Proteomes" id="UP000075920">
    <property type="component" value="Unassembled WGS sequence"/>
</dbReference>
<dbReference type="InterPro" id="IPR007889">
    <property type="entry name" value="HTH_Psq"/>
</dbReference>
<name>A0A182WPL9_9DIPT</name>
<dbReference type="GO" id="GO:0005634">
    <property type="term" value="C:nucleus"/>
    <property type="evidence" value="ECO:0007669"/>
    <property type="project" value="UniProtKB-SubCell"/>
</dbReference>
<dbReference type="VEuPathDB" id="VectorBase:AMIN014616"/>
<evidence type="ECO:0000256" key="1">
    <source>
        <dbReference type="ARBA" id="ARBA00004123"/>
    </source>
</evidence>
<organism evidence="3 4">
    <name type="scientific">Anopheles minimus</name>
    <dbReference type="NCBI Taxonomy" id="112268"/>
    <lineage>
        <taxon>Eukaryota</taxon>
        <taxon>Metazoa</taxon>
        <taxon>Ecdysozoa</taxon>
        <taxon>Arthropoda</taxon>
        <taxon>Hexapoda</taxon>
        <taxon>Insecta</taxon>
        <taxon>Pterygota</taxon>
        <taxon>Neoptera</taxon>
        <taxon>Endopterygota</taxon>
        <taxon>Diptera</taxon>
        <taxon>Nematocera</taxon>
        <taxon>Culicoidea</taxon>
        <taxon>Culicidae</taxon>
        <taxon>Anophelinae</taxon>
        <taxon>Anopheles</taxon>
    </lineage>
</organism>
<keyword evidence="4" id="KW-1185">Reference proteome</keyword>
<dbReference type="AlphaFoldDB" id="A0A182WPL9"/>
<dbReference type="InterPro" id="IPR009057">
    <property type="entry name" value="Homeodomain-like_sf"/>
</dbReference>
<dbReference type="Gene3D" id="3.30.710.10">
    <property type="entry name" value="Potassium Channel Kv1.1, Chain A"/>
    <property type="match status" value="1"/>
</dbReference>
<proteinExistence type="predicted"/>
<feature type="domain" description="HTH psq-type" evidence="2">
    <location>
        <begin position="213"/>
        <end position="246"/>
    </location>
</feature>
<evidence type="ECO:0000313" key="4">
    <source>
        <dbReference type="Proteomes" id="UP000075920"/>
    </source>
</evidence>
<dbReference type="Pfam" id="PF05225">
    <property type="entry name" value="HTH_psq"/>
    <property type="match status" value="2"/>
</dbReference>
<reference evidence="4" key="1">
    <citation type="submission" date="2013-03" db="EMBL/GenBank/DDBJ databases">
        <title>The Genome Sequence of Anopheles minimus MINIMUS1.</title>
        <authorList>
            <consortium name="The Broad Institute Genomics Platform"/>
            <person name="Neafsey D.E."/>
            <person name="Walton C."/>
            <person name="Walker B."/>
            <person name="Young S.K."/>
            <person name="Zeng Q."/>
            <person name="Gargeya S."/>
            <person name="Fitzgerald M."/>
            <person name="Haas B."/>
            <person name="Abouelleil A."/>
            <person name="Allen A.W."/>
            <person name="Alvarado L."/>
            <person name="Arachchi H.M."/>
            <person name="Berlin A.M."/>
            <person name="Chapman S.B."/>
            <person name="Gainer-Dewar J."/>
            <person name="Goldberg J."/>
            <person name="Griggs A."/>
            <person name="Gujja S."/>
            <person name="Hansen M."/>
            <person name="Howarth C."/>
            <person name="Imamovic A."/>
            <person name="Ireland A."/>
            <person name="Larimer J."/>
            <person name="McCowan C."/>
            <person name="Murphy C."/>
            <person name="Pearson M."/>
            <person name="Poon T.W."/>
            <person name="Priest M."/>
            <person name="Roberts A."/>
            <person name="Saif S."/>
            <person name="Shea T."/>
            <person name="Sisk P."/>
            <person name="Sykes S."/>
            <person name="Wortman J."/>
            <person name="Nusbaum C."/>
            <person name="Birren B."/>
        </authorList>
    </citation>
    <scope>NUCLEOTIDE SEQUENCE [LARGE SCALE GENOMIC DNA]</scope>
    <source>
        <strain evidence="4">MINIMUS1</strain>
    </source>
</reference>
<comment type="subcellular location">
    <subcellularLocation>
        <location evidence="1">Nucleus</location>
    </subcellularLocation>
</comment>
<dbReference type="Gene3D" id="1.10.10.60">
    <property type="entry name" value="Homeodomain-like"/>
    <property type="match status" value="2"/>
</dbReference>
<dbReference type="InterPro" id="IPR011333">
    <property type="entry name" value="SKP1/BTB/POZ_sf"/>
</dbReference>
<feature type="domain" description="HTH psq-type" evidence="2">
    <location>
        <begin position="323"/>
        <end position="357"/>
    </location>
</feature>
<reference evidence="3" key="2">
    <citation type="submission" date="2020-05" db="UniProtKB">
        <authorList>
            <consortium name="EnsemblMetazoa"/>
        </authorList>
    </citation>
    <scope>IDENTIFICATION</scope>
    <source>
        <strain evidence="3">MINIMUS1</strain>
    </source>
</reference>
<dbReference type="GO" id="GO:0003677">
    <property type="term" value="F:DNA binding"/>
    <property type="evidence" value="ECO:0007669"/>
    <property type="project" value="InterPro"/>
</dbReference>